<organism evidence="1 2">
    <name type="scientific">Aureliella helgolandensis</name>
    <dbReference type="NCBI Taxonomy" id="2527968"/>
    <lineage>
        <taxon>Bacteria</taxon>
        <taxon>Pseudomonadati</taxon>
        <taxon>Planctomycetota</taxon>
        <taxon>Planctomycetia</taxon>
        <taxon>Pirellulales</taxon>
        <taxon>Pirellulaceae</taxon>
        <taxon>Aureliella</taxon>
    </lineage>
</organism>
<dbReference type="EMBL" id="CP036298">
    <property type="protein sequence ID" value="QDV23291.1"/>
    <property type="molecule type" value="Genomic_DNA"/>
</dbReference>
<evidence type="ECO:0008006" key="3">
    <source>
        <dbReference type="Google" id="ProtNLM"/>
    </source>
</evidence>
<dbReference type="RefSeq" id="WP_145076100.1">
    <property type="nucleotide sequence ID" value="NZ_CP036298.1"/>
</dbReference>
<protein>
    <recommendedName>
        <fullName evidence="3">PEP-CTERM protein-sorting domain-containing protein</fullName>
    </recommendedName>
</protein>
<dbReference type="KEGG" id="ahel:Q31a_15890"/>
<proteinExistence type="predicted"/>
<dbReference type="NCBIfam" id="TIGR02595">
    <property type="entry name" value="PEP_CTERM"/>
    <property type="match status" value="1"/>
</dbReference>
<accession>A0A518G3W9</accession>
<dbReference type="Proteomes" id="UP000318017">
    <property type="component" value="Chromosome"/>
</dbReference>
<evidence type="ECO:0000313" key="1">
    <source>
        <dbReference type="EMBL" id="QDV23291.1"/>
    </source>
</evidence>
<gene>
    <name evidence="1" type="ORF">Q31a_15890</name>
</gene>
<dbReference type="OrthoDB" id="9151625at2"/>
<name>A0A518G3W9_9BACT</name>
<sequence length="283" mass="29729">MRIFVLSGTALFTLAILTHSTLRAEIVYSGPRETGHAIDPAIPSTSSRFVEWANAIDATRTQFAPNGSTAISSTGFNSLGDLSADAIDRGELPGYLTVTFPTGIANGNGHDFAVFENGFEFGGGTNLFAELAYVEVSSNGSDFARFPSLSTNTTWSGGFGQAFAGFDTTQIYNLAGKHAAGFGTPFELDDLSSSQQVLAGVVDLNDIQYLRLVDIPGNGSFLDSQGNPILDTWMGTGSGGFDFRLPAGQGVGVLNNLASVPEPNVLALLSLTLVAGMARRRAR</sequence>
<evidence type="ECO:0000313" key="2">
    <source>
        <dbReference type="Proteomes" id="UP000318017"/>
    </source>
</evidence>
<reference evidence="1 2" key="1">
    <citation type="submission" date="2019-02" db="EMBL/GenBank/DDBJ databases">
        <title>Deep-cultivation of Planctomycetes and their phenomic and genomic characterization uncovers novel biology.</title>
        <authorList>
            <person name="Wiegand S."/>
            <person name="Jogler M."/>
            <person name="Boedeker C."/>
            <person name="Pinto D."/>
            <person name="Vollmers J."/>
            <person name="Rivas-Marin E."/>
            <person name="Kohn T."/>
            <person name="Peeters S.H."/>
            <person name="Heuer A."/>
            <person name="Rast P."/>
            <person name="Oberbeckmann S."/>
            <person name="Bunk B."/>
            <person name="Jeske O."/>
            <person name="Meyerdierks A."/>
            <person name="Storesund J.E."/>
            <person name="Kallscheuer N."/>
            <person name="Luecker S."/>
            <person name="Lage O.M."/>
            <person name="Pohl T."/>
            <person name="Merkel B.J."/>
            <person name="Hornburger P."/>
            <person name="Mueller R.-W."/>
            <person name="Bruemmer F."/>
            <person name="Labrenz M."/>
            <person name="Spormann A.M."/>
            <person name="Op den Camp H."/>
            <person name="Overmann J."/>
            <person name="Amann R."/>
            <person name="Jetten M.S.M."/>
            <person name="Mascher T."/>
            <person name="Medema M.H."/>
            <person name="Devos D.P."/>
            <person name="Kaster A.-K."/>
            <person name="Ovreas L."/>
            <person name="Rohde M."/>
            <person name="Galperin M.Y."/>
            <person name="Jogler C."/>
        </authorList>
    </citation>
    <scope>NUCLEOTIDE SEQUENCE [LARGE SCALE GENOMIC DNA]</scope>
    <source>
        <strain evidence="1 2">Q31a</strain>
    </source>
</reference>
<dbReference type="AlphaFoldDB" id="A0A518G3W9"/>
<keyword evidence="2" id="KW-1185">Reference proteome</keyword>
<dbReference type="InterPro" id="IPR013424">
    <property type="entry name" value="Ice-binding_C"/>
</dbReference>